<dbReference type="GO" id="GO:0004751">
    <property type="term" value="F:ribose-5-phosphate isomerase activity"/>
    <property type="evidence" value="ECO:0007669"/>
    <property type="project" value="UniProtKB-EC"/>
</dbReference>
<sequence length="229" mass="25168">MDVKEKCAEAALPWIESGMTIGLGGGSTIQHLINRIHANQLDVTIVTPSFVTRRACLEKGLRVVETGDVSLIDLAFDGCDQVDARHHALKSGGGIHTEEKLIATMAKRYVLLVDDSKFVERLTFDHPVVLEVLPQAFTYVSEKVQELPWVESLQVRQSLNSDGALVTVNGNRLLDVVVHPSKDSIEMQHQLSQVRGVVDTSLFTDVVTHIIVASNQDIVVYSTETGEVE</sequence>
<dbReference type="SMART" id="SM01134">
    <property type="entry name" value="DeoRC"/>
    <property type="match status" value="1"/>
</dbReference>
<gene>
    <name evidence="3" type="primary">rpiA</name>
    <name evidence="3" type="ORF">ACFQO8_13515</name>
</gene>
<name>A0ABW2PPB5_9BACL</name>
<dbReference type="NCBIfam" id="TIGR00021">
    <property type="entry name" value="rpiA"/>
    <property type="match status" value="1"/>
</dbReference>
<dbReference type="RefSeq" id="WP_214790876.1">
    <property type="nucleotide sequence ID" value="NZ_JANIEL010000042.1"/>
</dbReference>
<accession>A0ABW2PPB5</accession>
<proteinExistence type="predicted"/>
<evidence type="ECO:0000256" key="2">
    <source>
        <dbReference type="NCBIfam" id="TIGR00021"/>
    </source>
</evidence>
<keyword evidence="1 3" id="KW-0413">Isomerase</keyword>
<keyword evidence="4" id="KW-1185">Reference proteome</keyword>
<dbReference type="Gene3D" id="3.30.70.260">
    <property type="match status" value="1"/>
</dbReference>
<dbReference type="Gene3D" id="3.40.50.1360">
    <property type="match status" value="1"/>
</dbReference>
<evidence type="ECO:0000313" key="4">
    <source>
        <dbReference type="Proteomes" id="UP001596439"/>
    </source>
</evidence>
<dbReference type="EMBL" id="JBHTCE010000004">
    <property type="protein sequence ID" value="MFC7391152.1"/>
    <property type="molecule type" value="Genomic_DNA"/>
</dbReference>
<dbReference type="PANTHER" id="PTHR11934:SF0">
    <property type="entry name" value="RIBOSE-5-PHOSPHATE ISOMERASE"/>
    <property type="match status" value="1"/>
</dbReference>
<comment type="caution">
    <text evidence="3">The sequence shown here is derived from an EMBL/GenBank/DDBJ whole genome shotgun (WGS) entry which is preliminary data.</text>
</comment>
<evidence type="ECO:0000256" key="1">
    <source>
        <dbReference type="ARBA" id="ARBA00023235"/>
    </source>
</evidence>
<dbReference type="PANTHER" id="PTHR11934">
    <property type="entry name" value="RIBOSE-5-PHOSPHATE ISOMERASE"/>
    <property type="match status" value="1"/>
</dbReference>
<dbReference type="SUPFAM" id="SSF100950">
    <property type="entry name" value="NagB/RpiA/CoA transferase-like"/>
    <property type="match status" value="1"/>
</dbReference>
<dbReference type="EC" id="5.3.1.6" evidence="2"/>
<dbReference type="CDD" id="cd01398">
    <property type="entry name" value="RPI_A"/>
    <property type="match status" value="1"/>
</dbReference>
<protein>
    <recommendedName>
        <fullName evidence="2">Ribose 5-phosphate isomerase A</fullName>
        <ecNumber evidence="2">5.3.1.6</ecNumber>
    </recommendedName>
</protein>
<dbReference type="Pfam" id="PF06026">
    <property type="entry name" value="Rib_5-P_isom_A"/>
    <property type="match status" value="1"/>
</dbReference>
<dbReference type="InterPro" id="IPR004788">
    <property type="entry name" value="Ribose5P_isomerase_type_A"/>
</dbReference>
<dbReference type="InterPro" id="IPR037171">
    <property type="entry name" value="NagB/RpiA_transferase-like"/>
</dbReference>
<organism evidence="3 4">
    <name type="scientific">Exiguobacterium aestuarii</name>
    <dbReference type="NCBI Taxonomy" id="273527"/>
    <lineage>
        <taxon>Bacteria</taxon>
        <taxon>Bacillati</taxon>
        <taxon>Bacillota</taxon>
        <taxon>Bacilli</taxon>
        <taxon>Bacillales</taxon>
        <taxon>Bacillales Family XII. Incertae Sedis</taxon>
        <taxon>Exiguobacterium</taxon>
    </lineage>
</organism>
<reference evidence="4" key="1">
    <citation type="journal article" date="2019" name="Int. J. Syst. Evol. Microbiol.">
        <title>The Global Catalogue of Microorganisms (GCM) 10K type strain sequencing project: providing services to taxonomists for standard genome sequencing and annotation.</title>
        <authorList>
            <consortium name="The Broad Institute Genomics Platform"/>
            <consortium name="The Broad Institute Genome Sequencing Center for Infectious Disease"/>
            <person name="Wu L."/>
            <person name="Ma J."/>
        </authorList>
    </citation>
    <scope>NUCLEOTIDE SEQUENCE [LARGE SCALE GENOMIC DNA]</scope>
    <source>
        <strain evidence="4">CCUG 55590</strain>
    </source>
</reference>
<dbReference type="Proteomes" id="UP001596439">
    <property type="component" value="Unassembled WGS sequence"/>
</dbReference>
<evidence type="ECO:0000313" key="3">
    <source>
        <dbReference type="EMBL" id="MFC7391152.1"/>
    </source>
</evidence>
<dbReference type="SUPFAM" id="SSF75445">
    <property type="entry name" value="D-ribose-5-phosphate isomerase (RpiA), lid domain"/>
    <property type="match status" value="1"/>
</dbReference>